<dbReference type="EMBL" id="CP034752">
    <property type="protein sequence ID" value="QBH97048.1"/>
    <property type="molecule type" value="Genomic_DNA"/>
</dbReference>
<dbReference type="Pfam" id="PF05488">
    <property type="entry name" value="PAAR_motif"/>
    <property type="match status" value="1"/>
</dbReference>
<keyword evidence="2" id="KW-1185">Reference proteome</keyword>
<evidence type="ECO:0000313" key="2">
    <source>
        <dbReference type="Proteomes" id="UP000293154"/>
    </source>
</evidence>
<proteinExistence type="predicted"/>
<accession>A0A411WLL0</accession>
<dbReference type="KEGG" id="prag:EKN56_11955"/>
<dbReference type="InterPro" id="IPR008727">
    <property type="entry name" value="PAAR_motif"/>
</dbReference>
<dbReference type="Gene3D" id="2.60.200.60">
    <property type="match status" value="1"/>
</dbReference>
<dbReference type="RefSeq" id="WP_130591990.1">
    <property type="nucleotide sequence ID" value="NZ_CP034752.1"/>
</dbReference>
<dbReference type="AlphaFoldDB" id="A0A411WLL0"/>
<gene>
    <name evidence="1" type="ORF">EKN56_11955</name>
</gene>
<protein>
    <submittedName>
        <fullName evidence="1">PAAR domain-containing protein</fullName>
    </submittedName>
</protein>
<reference evidence="1 2" key="1">
    <citation type="submission" date="2019-03" db="EMBL/GenBank/DDBJ databases">
        <title>Pragia sp. nov. isolated from the gut tract of Carduelis flavirostris.</title>
        <authorList>
            <person name="Ge Y."/>
        </authorList>
    </citation>
    <scope>NUCLEOTIDE SEQUENCE [LARGE SCALE GENOMIC DNA]</scope>
    <source>
        <strain evidence="1 2">CF-458</strain>
    </source>
</reference>
<organism evidence="1 2">
    <name type="scientific">Limnobaculum zhutongyuii</name>
    <dbReference type="NCBI Taxonomy" id="2498113"/>
    <lineage>
        <taxon>Bacteria</taxon>
        <taxon>Pseudomonadati</taxon>
        <taxon>Pseudomonadota</taxon>
        <taxon>Gammaproteobacteria</taxon>
        <taxon>Enterobacterales</taxon>
        <taxon>Budviciaceae</taxon>
        <taxon>Limnobaculum</taxon>
    </lineage>
</organism>
<dbReference type="OrthoDB" id="9204728at2"/>
<dbReference type="Proteomes" id="UP000293154">
    <property type="component" value="Chromosome"/>
</dbReference>
<sequence>MRGIVCLGDATDHGGRVITASSSLYFEGKVVALVGDLVSCPVDGHGVNPIIEGDNTLLDNGRAVVTHFCLTACGCHVLSNAPYNSSEG</sequence>
<evidence type="ECO:0000313" key="1">
    <source>
        <dbReference type="EMBL" id="QBH97048.1"/>
    </source>
</evidence>
<name>A0A411WLL0_9GAMM</name>
<dbReference type="CDD" id="cd14744">
    <property type="entry name" value="PAAR_CT_2"/>
    <property type="match status" value="1"/>
</dbReference>